<organism evidence="5 6">
    <name type="scientific">Heracleum sosnowskyi</name>
    <dbReference type="NCBI Taxonomy" id="360622"/>
    <lineage>
        <taxon>Eukaryota</taxon>
        <taxon>Viridiplantae</taxon>
        <taxon>Streptophyta</taxon>
        <taxon>Embryophyta</taxon>
        <taxon>Tracheophyta</taxon>
        <taxon>Spermatophyta</taxon>
        <taxon>Magnoliopsida</taxon>
        <taxon>eudicotyledons</taxon>
        <taxon>Gunneridae</taxon>
        <taxon>Pentapetalae</taxon>
        <taxon>asterids</taxon>
        <taxon>campanulids</taxon>
        <taxon>Apiales</taxon>
        <taxon>Apiaceae</taxon>
        <taxon>Apioideae</taxon>
        <taxon>apioid superclade</taxon>
        <taxon>Tordylieae</taxon>
        <taxon>Tordyliinae</taxon>
        <taxon>Heracleum</taxon>
    </lineage>
</organism>
<comment type="caution">
    <text evidence="3">Lacks conserved residue(s) required for the propagation of feature annotation.</text>
</comment>
<evidence type="ECO:0000313" key="6">
    <source>
        <dbReference type="Proteomes" id="UP001237642"/>
    </source>
</evidence>
<evidence type="ECO:0000256" key="2">
    <source>
        <dbReference type="ARBA" id="ARBA00023163"/>
    </source>
</evidence>
<dbReference type="InterPro" id="IPR005202">
    <property type="entry name" value="TF_GRAS"/>
</dbReference>
<keyword evidence="2" id="KW-0804">Transcription</keyword>
<protein>
    <submittedName>
        <fullName evidence="5">Uncharacterized protein</fullName>
    </submittedName>
</protein>
<feature type="region of interest" description="Disordered" evidence="4">
    <location>
        <begin position="67"/>
        <end position="89"/>
    </location>
</feature>
<dbReference type="AlphaFoldDB" id="A0AAD8MER4"/>
<evidence type="ECO:0000256" key="1">
    <source>
        <dbReference type="ARBA" id="ARBA00023015"/>
    </source>
</evidence>
<dbReference type="EMBL" id="JAUIZM010000007">
    <property type="protein sequence ID" value="KAK1373125.1"/>
    <property type="molecule type" value="Genomic_DNA"/>
</dbReference>
<gene>
    <name evidence="5" type="ORF">POM88_029318</name>
</gene>
<evidence type="ECO:0000256" key="3">
    <source>
        <dbReference type="PROSITE-ProRule" id="PRU01191"/>
    </source>
</evidence>
<comment type="similarity">
    <text evidence="3">Belongs to the GRAS family.</text>
</comment>
<reference evidence="5" key="2">
    <citation type="submission" date="2023-05" db="EMBL/GenBank/DDBJ databases">
        <authorList>
            <person name="Schelkunov M.I."/>
        </authorList>
    </citation>
    <scope>NUCLEOTIDE SEQUENCE</scope>
    <source>
        <strain evidence="5">Hsosn_3</strain>
        <tissue evidence="5">Leaf</tissue>
    </source>
</reference>
<name>A0AAD8MER4_9APIA</name>
<proteinExistence type="inferred from homology"/>
<dbReference type="PROSITE" id="PS50985">
    <property type="entry name" value="GRAS"/>
    <property type="match status" value="1"/>
</dbReference>
<dbReference type="Proteomes" id="UP001237642">
    <property type="component" value="Unassembled WGS sequence"/>
</dbReference>
<keyword evidence="6" id="KW-1185">Reference proteome</keyword>
<keyword evidence="1" id="KW-0805">Transcription regulation</keyword>
<evidence type="ECO:0000313" key="5">
    <source>
        <dbReference type="EMBL" id="KAK1373125.1"/>
    </source>
</evidence>
<accession>A0AAD8MER4</accession>
<evidence type="ECO:0000256" key="4">
    <source>
        <dbReference type="SAM" id="MobiDB-lite"/>
    </source>
</evidence>
<sequence>MSQQPDLFHGVFQFISDMLMGNEEDVGRTSAAGVETLVEPNPTQVPGNLQSSLAMTVASSRINVNYSSKDSKGKRHLHEEASTTEYLQETQSKKQVARYSEEASNLSEILDKVTLCPLEEDVVCHTEGSRLQESTAGGSGGTGGSGFTNNLQHMVHGDATQRIYGTGSTIFQWPCIIQGFSSVPGGSPNLRITGIDFPEPGFLPSNTVQKTGVRQVSDETVDDSGPRDMVLNLIKKINPELLVLGFLNGNYNSAFFTT</sequence>
<comment type="caution">
    <text evidence="5">The sequence shown here is derived from an EMBL/GenBank/DDBJ whole genome shotgun (WGS) entry which is preliminary data.</text>
</comment>
<reference evidence="5" key="1">
    <citation type="submission" date="2023-02" db="EMBL/GenBank/DDBJ databases">
        <title>Genome of toxic invasive species Heracleum sosnowskyi carries increased number of genes despite the absence of recent whole-genome duplications.</title>
        <authorList>
            <person name="Schelkunov M."/>
            <person name="Shtratnikova V."/>
            <person name="Makarenko M."/>
            <person name="Klepikova A."/>
            <person name="Omelchenko D."/>
            <person name="Novikova G."/>
            <person name="Obukhova E."/>
            <person name="Bogdanov V."/>
            <person name="Penin A."/>
            <person name="Logacheva M."/>
        </authorList>
    </citation>
    <scope>NUCLEOTIDE SEQUENCE</scope>
    <source>
        <strain evidence="5">Hsosn_3</strain>
        <tissue evidence="5">Leaf</tissue>
    </source>
</reference>